<evidence type="ECO:0008006" key="3">
    <source>
        <dbReference type="Google" id="ProtNLM"/>
    </source>
</evidence>
<protein>
    <recommendedName>
        <fullName evidence="3">Secreted protein</fullName>
    </recommendedName>
</protein>
<organism evidence="1 2">
    <name type="scientific">Belnapia arida</name>
    <dbReference type="NCBI Taxonomy" id="2804533"/>
    <lineage>
        <taxon>Bacteria</taxon>
        <taxon>Pseudomonadati</taxon>
        <taxon>Pseudomonadota</taxon>
        <taxon>Alphaproteobacteria</taxon>
        <taxon>Acetobacterales</taxon>
        <taxon>Roseomonadaceae</taxon>
        <taxon>Belnapia</taxon>
    </lineage>
</organism>
<sequence>MRLSRPALPVAGLLLLDSTTWKAHRTASGAAGGTATAEALGRSLGGLCPSCMPALMARAGSSS</sequence>
<evidence type="ECO:0000313" key="1">
    <source>
        <dbReference type="EMBL" id="MBL6080225.1"/>
    </source>
</evidence>
<reference evidence="1 2" key="1">
    <citation type="submission" date="2021-01" db="EMBL/GenBank/DDBJ databases">
        <title>Belnapia mucosa sp. nov. and Belnapia arida sp. nov., isolated from the Tabernas Desert (Almeria, Spain).</title>
        <authorList>
            <person name="Molina-Menor E."/>
            <person name="Vidal-Verdu A."/>
            <person name="Calonge A."/>
            <person name="Satari L."/>
            <person name="Pereto J."/>
            <person name="Porcar M."/>
        </authorList>
    </citation>
    <scope>NUCLEOTIDE SEQUENCE [LARGE SCALE GENOMIC DNA]</scope>
    <source>
        <strain evidence="1 2">T18</strain>
    </source>
</reference>
<keyword evidence="2" id="KW-1185">Reference proteome</keyword>
<proteinExistence type="predicted"/>
<accession>A0ABS1U6B8</accession>
<dbReference type="EMBL" id="JAETWB010000012">
    <property type="protein sequence ID" value="MBL6080225.1"/>
    <property type="molecule type" value="Genomic_DNA"/>
</dbReference>
<gene>
    <name evidence="1" type="ORF">JMJ56_19590</name>
</gene>
<name>A0ABS1U6B8_9PROT</name>
<dbReference type="RefSeq" id="WP_202833465.1">
    <property type="nucleotide sequence ID" value="NZ_JAETWB010000012.1"/>
</dbReference>
<evidence type="ECO:0000313" key="2">
    <source>
        <dbReference type="Proteomes" id="UP000660885"/>
    </source>
</evidence>
<comment type="caution">
    <text evidence="1">The sequence shown here is derived from an EMBL/GenBank/DDBJ whole genome shotgun (WGS) entry which is preliminary data.</text>
</comment>
<dbReference type="Proteomes" id="UP000660885">
    <property type="component" value="Unassembled WGS sequence"/>
</dbReference>